<feature type="domain" description="Peptidase M20 dimerisation" evidence="6">
    <location>
        <begin position="212"/>
        <end position="331"/>
    </location>
</feature>
<evidence type="ECO:0000256" key="5">
    <source>
        <dbReference type="SAM" id="SignalP"/>
    </source>
</evidence>
<keyword evidence="5" id="KW-0732">Signal</keyword>
<dbReference type="InterPro" id="IPR001261">
    <property type="entry name" value="ArgE/DapE_CS"/>
</dbReference>
<dbReference type="InterPro" id="IPR036264">
    <property type="entry name" value="Bact_exopeptidase_dim_dom"/>
</dbReference>
<gene>
    <name evidence="7" type="ORF">SAMN04488008_10392</name>
</gene>
<protein>
    <submittedName>
        <fullName evidence="7">Glutamate carboxypeptidase</fullName>
    </submittedName>
</protein>
<keyword evidence="2" id="KW-0479">Metal-binding</keyword>
<evidence type="ECO:0000259" key="6">
    <source>
        <dbReference type="Pfam" id="PF07687"/>
    </source>
</evidence>
<evidence type="ECO:0000256" key="4">
    <source>
        <dbReference type="ARBA" id="ARBA00022833"/>
    </source>
</evidence>
<dbReference type="EMBL" id="FNZN01000003">
    <property type="protein sequence ID" value="SEL18920.1"/>
    <property type="molecule type" value="Genomic_DNA"/>
</dbReference>
<reference evidence="8" key="1">
    <citation type="submission" date="2016-10" db="EMBL/GenBank/DDBJ databases">
        <authorList>
            <person name="Varghese N."/>
            <person name="Submissions S."/>
        </authorList>
    </citation>
    <scope>NUCLEOTIDE SEQUENCE [LARGE SCALE GENOMIC DNA]</scope>
    <source>
        <strain evidence="8">DSM 16471</strain>
    </source>
</reference>
<dbReference type="InterPro" id="IPR050072">
    <property type="entry name" value="Peptidase_M20A"/>
</dbReference>
<sequence length="431" mass="47195">MRQKLVLTQIFLLFMVIANAQKLTKNEKKIVKNIEQNSAEAISFLEKVVNINSGTLNLKGIEKVGKEFATAFEEIGFESTWIPMPEEMNRAGHLFAEIKGSKGKKLLLIGHLDTVFEEDSPFQTFEMVNDSIAHAPGGNDMKGGDVIVLYALKALKENGLLKDAQIIVAFTGDEESTGNPLEESRKDLIAAAKRSDIALGFETSTGFNYATVARRGSSDWKVVVEGKRAHSSGIFSENTGAGAIFEMSRILNGFYTDVRGEDLLTFNPGTLLGGTFVEFDEMTSKGTVFGKTNVVAQKAEVRGGLRFISEEQKERARDKMREVVSNNLPHTTATVTFEDSYPAMQPTKGNEELLAKLNTVSLDLNQGEVIAYDPGKRGAADTSFVAEYVDCLDGLGTMGNAAHTPEETVNLNTIEALTKRTALLIYRLINE</sequence>
<evidence type="ECO:0000256" key="3">
    <source>
        <dbReference type="ARBA" id="ARBA00022801"/>
    </source>
</evidence>
<keyword evidence="7" id="KW-0645">Protease</keyword>
<evidence type="ECO:0000313" key="7">
    <source>
        <dbReference type="EMBL" id="SEL18920.1"/>
    </source>
</evidence>
<dbReference type="Pfam" id="PF01546">
    <property type="entry name" value="Peptidase_M20"/>
    <property type="match status" value="1"/>
</dbReference>
<name>A0A1H7N5Z5_9FLAO</name>
<evidence type="ECO:0000313" key="8">
    <source>
        <dbReference type="Proteomes" id="UP000198990"/>
    </source>
</evidence>
<dbReference type="STRING" id="228957.SAMN04488008_10392"/>
<dbReference type="InterPro" id="IPR002933">
    <property type="entry name" value="Peptidase_M20"/>
</dbReference>
<evidence type="ECO:0000256" key="2">
    <source>
        <dbReference type="ARBA" id="ARBA00022723"/>
    </source>
</evidence>
<evidence type="ECO:0000256" key="1">
    <source>
        <dbReference type="ARBA" id="ARBA00001947"/>
    </source>
</evidence>
<dbReference type="AlphaFoldDB" id="A0A1H7N5Z5"/>
<dbReference type="OrthoDB" id="9783294at2"/>
<dbReference type="Proteomes" id="UP000198990">
    <property type="component" value="Unassembled WGS sequence"/>
</dbReference>
<dbReference type="PANTHER" id="PTHR43808">
    <property type="entry name" value="ACETYLORNITHINE DEACETYLASE"/>
    <property type="match status" value="1"/>
</dbReference>
<dbReference type="SUPFAM" id="SSF53187">
    <property type="entry name" value="Zn-dependent exopeptidases"/>
    <property type="match status" value="1"/>
</dbReference>
<keyword evidence="4" id="KW-0862">Zinc</keyword>
<proteinExistence type="predicted"/>
<dbReference type="GO" id="GO:0046872">
    <property type="term" value="F:metal ion binding"/>
    <property type="evidence" value="ECO:0007669"/>
    <property type="project" value="UniProtKB-KW"/>
</dbReference>
<dbReference type="GO" id="GO:0004180">
    <property type="term" value="F:carboxypeptidase activity"/>
    <property type="evidence" value="ECO:0007669"/>
    <property type="project" value="UniProtKB-KW"/>
</dbReference>
<feature type="signal peptide" evidence="5">
    <location>
        <begin position="1"/>
        <end position="20"/>
    </location>
</feature>
<keyword evidence="7" id="KW-0121">Carboxypeptidase</keyword>
<dbReference type="Gene3D" id="3.40.630.10">
    <property type="entry name" value="Zn peptidases"/>
    <property type="match status" value="1"/>
</dbReference>
<dbReference type="PANTHER" id="PTHR43808:SF32">
    <property type="entry name" value="ARGE_DAPE-RELATED DEACYLASE"/>
    <property type="match status" value="1"/>
</dbReference>
<dbReference type="Gene3D" id="3.30.70.360">
    <property type="match status" value="1"/>
</dbReference>
<dbReference type="RefSeq" id="WP_091622113.1">
    <property type="nucleotide sequence ID" value="NZ_FNZN01000003.1"/>
</dbReference>
<dbReference type="InterPro" id="IPR011650">
    <property type="entry name" value="Peptidase_M20_dimer"/>
</dbReference>
<comment type="cofactor">
    <cofactor evidence="1">
        <name>Zn(2+)</name>
        <dbReference type="ChEBI" id="CHEBI:29105"/>
    </cofactor>
</comment>
<keyword evidence="3" id="KW-0378">Hydrolase</keyword>
<organism evidence="7 8">
    <name type="scientific">Maribacter orientalis</name>
    <dbReference type="NCBI Taxonomy" id="228957"/>
    <lineage>
        <taxon>Bacteria</taxon>
        <taxon>Pseudomonadati</taxon>
        <taxon>Bacteroidota</taxon>
        <taxon>Flavobacteriia</taxon>
        <taxon>Flavobacteriales</taxon>
        <taxon>Flavobacteriaceae</taxon>
        <taxon>Maribacter</taxon>
    </lineage>
</organism>
<accession>A0A1H7N5Z5</accession>
<dbReference type="SUPFAM" id="SSF55031">
    <property type="entry name" value="Bacterial exopeptidase dimerisation domain"/>
    <property type="match status" value="1"/>
</dbReference>
<keyword evidence="8" id="KW-1185">Reference proteome</keyword>
<dbReference type="PROSITE" id="PS00758">
    <property type="entry name" value="ARGE_DAPE_CPG2_1"/>
    <property type="match status" value="1"/>
</dbReference>
<feature type="chain" id="PRO_5011662849" evidence="5">
    <location>
        <begin position="21"/>
        <end position="431"/>
    </location>
</feature>
<dbReference type="Pfam" id="PF07687">
    <property type="entry name" value="M20_dimer"/>
    <property type="match status" value="1"/>
</dbReference>